<dbReference type="GO" id="GO:0031145">
    <property type="term" value="P:anaphase-promoting complex-dependent catabolic process"/>
    <property type="evidence" value="ECO:0007669"/>
    <property type="project" value="InterPro"/>
</dbReference>
<dbReference type="AlphaFoldDB" id="A0A091DIR3"/>
<dbReference type="InterPro" id="IPR018860">
    <property type="entry name" value="APC_suCDC26"/>
</dbReference>
<name>A0A091DIR3_FUKDA</name>
<accession>A0A091DIR3</accession>
<protein>
    <submittedName>
        <fullName evidence="4">Transmembrane protein 71</fullName>
    </submittedName>
</protein>
<feature type="compositionally biased region" description="Acidic residues" evidence="2">
    <location>
        <begin position="145"/>
        <end position="154"/>
    </location>
</feature>
<keyword evidence="1" id="KW-0833">Ubl conjugation pathway</keyword>
<organism evidence="4 5">
    <name type="scientific">Fukomys damarensis</name>
    <name type="common">Damaraland mole rat</name>
    <name type="synonym">Cryptomys damarensis</name>
    <dbReference type="NCBI Taxonomy" id="885580"/>
    <lineage>
        <taxon>Eukaryota</taxon>
        <taxon>Metazoa</taxon>
        <taxon>Chordata</taxon>
        <taxon>Craniata</taxon>
        <taxon>Vertebrata</taxon>
        <taxon>Euteleostomi</taxon>
        <taxon>Mammalia</taxon>
        <taxon>Eutheria</taxon>
        <taxon>Euarchontoglires</taxon>
        <taxon>Glires</taxon>
        <taxon>Rodentia</taxon>
        <taxon>Hystricomorpha</taxon>
        <taxon>Bathyergidae</taxon>
        <taxon>Fukomys</taxon>
    </lineage>
</organism>
<dbReference type="GO" id="GO:0005680">
    <property type="term" value="C:anaphase-promoting complex"/>
    <property type="evidence" value="ECO:0007669"/>
    <property type="project" value="InterPro"/>
</dbReference>
<feature type="signal peptide" evidence="3">
    <location>
        <begin position="1"/>
        <end position="19"/>
    </location>
</feature>
<evidence type="ECO:0000256" key="1">
    <source>
        <dbReference type="ARBA" id="ARBA00022786"/>
    </source>
</evidence>
<dbReference type="Pfam" id="PF15121">
    <property type="entry name" value="TMEM71"/>
    <property type="match status" value="1"/>
</dbReference>
<keyword evidence="5" id="KW-1185">Reference proteome</keyword>
<evidence type="ECO:0000256" key="2">
    <source>
        <dbReference type="SAM" id="MobiDB-lite"/>
    </source>
</evidence>
<evidence type="ECO:0000256" key="3">
    <source>
        <dbReference type="SAM" id="SignalP"/>
    </source>
</evidence>
<feature type="region of interest" description="Disordered" evidence="2">
    <location>
        <begin position="145"/>
        <end position="182"/>
    </location>
</feature>
<dbReference type="eggNOG" id="ENOG502RZWR">
    <property type="taxonomic scope" value="Eukaryota"/>
</dbReference>
<reference evidence="4 5" key="1">
    <citation type="submission" date="2013-11" db="EMBL/GenBank/DDBJ databases">
        <title>The Damaraland mole rat (Fukomys damarensis) genome and evolution of African mole rats.</title>
        <authorList>
            <person name="Gladyshev V.N."/>
            <person name="Fang X."/>
        </authorList>
    </citation>
    <scope>NUCLEOTIDE SEQUENCE [LARGE SCALE GENOMIC DNA]</scope>
    <source>
        <tissue evidence="4">Liver</tissue>
    </source>
</reference>
<feature type="chain" id="PRO_5001872079" evidence="3">
    <location>
        <begin position="20"/>
        <end position="248"/>
    </location>
</feature>
<dbReference type="PANTHER" id="PTHR35255:SF1">
    <property type="entry name" value="TRANSMEMBRANE PROTEIN 71"/>
    <property type="match status" value="1"/>
</dbReference>
<dbReference type="STRING" id="885580.ENSFDAP00000006773"/>
<dbReference type="InterPro" id="IPR027975">
    <property type="entry name" value="TMEM71"/>
</dbReference>
<gene>
    <name evidence="4" type="ORF">H920_07610</name>
</gene>
<proteinExistence type="predicted"/>
<keyword evidence="4" id="KW-0812">Transmembrane</keyword>
<dbReference type="EMBL" id="KN122350">
    <property type="protein sequence ID" value="KFO30972.1"/>
    <property type="molecule type" value="Genomic_DNA"/>
</dbReference>
<sequence length="248" mass="28525">MMTKKRCFVAFSLCSCRFACDFLDGDSAFECCLMDALTGSHHTCRRSPRLLTNGYYIWTEDSFLCDKDGNITLNPSQTRVMYKENLVRIFRKKRRFRHSLSSLFNMSASEYWLRGSSCGEADTRLRKGTWLKGVRGLDASHCSENDEWELEEEPTEKSTEASFSGFALSHPPKENSQCSSPWAPWKASGHFQESILDRPTNSSLGLTLSVDLSMLRRKPTRLELKLDDIEEFENIRKDLEVKEQFSNP</sequence>
<evidence type="ECO:0000313" key="4">
    <source>
        <dbReference type="EMBL" id="KFO30972.1"/>
    </source>
</evidence>
<dbReference type="PANTHER" id="PTHR35255">
    <property type="entry name" value="TRANSMEMBRANE PROTEIN 71"/>
    <property type="match status" value="1"/>
</dbReference>
<dbReference type="Proteomes" id="UP000028990">
    <property type="component" value="Unassembled WGS sequence"/>
</dbReference>
<dbReference type="Pfam" id="PF10471">
    <property type="entry name" value="ANAPC_CDC26"/>
    <property type="match status" value="1"/>
</dbReference>
<keyword evidence="3" id="KW-0732">Signal</keyword>
<evidence type="ECO:0000313" key="5">
    <source>
        <dbReference type="Proteomes" id="UP000028990"/>
    </source>
</evidence>
<keyword evidence="4" id="KW-0472">Membrane</keyword>